<dbReference type="SUPFAM" id="SSF46689">
    <property type="entry name" value="Homeodomain-like"/>
    <property type="match status" value="1"/>
</dbReference>
<dbReference type="CDD" id="cd00167">
    <property type="entry name" value="SANT"/>
    <property type="match status" value="1"/>
</dbReference>
<proteinExistence type="predicted"/>
<dbReference type="eggNOG" id="ENOG502SVZS">
    <property type="taxonomic scope" value="Eukaryota"/>
</dbReference>
<dbReference type="AlphaFoldDB" id="A2E0M0"/>
<sequence length="188" mass="22077">MDNNPGETKNDTTVPKEKIQRPPEYATWTQCKKDSWDQLEANPNAFYYRHLYPGETRKNGAWSEDEKKLFVEALRKTKKINQHWGLFSRNIPGRVGYQCHQQYLRMVETGELQKLAPELQLPPHRTNDTSKKWNHIDSSQNTSSQLDQIEDESLYLKQPSNETNFKEKLKSPMKSPSSSQIEQDILYF</sequence>
<feature type="region of interest" description="Disordered" evidence="1">
    <location>
        <begin position="1"/>
        <end position="24"/>
    </location>
</feature>
<dbReference type="VEuPathDB" id="TrichDB:TVAG_467800"/>
<name>A2E0M0_TRIV3</name>
<dbReference type="OrthoDB" id="6781668at2759"/>
<evidence type="ECO:0000313" key="4">
    <source>
        <dbReference type="Proteomes" id="UP000001542"/>
    </source>
</evidence>
<reference evidence="3" key="1">
    <citation type="submission" date="2006-10" db="EMBL/GenBank/DDBJ databases">
        <authorList>
            <person name="Amadeo P."/>
            <person name="Zhao Q."/>
            <person name="Wortman J."/>
            <person name="Fraser-Liggett C."/>
            <person name="Carlton J."/>
        </authorList>
    </citation>
    <scope>NUCLEOTIDE SEQUENCE</scope>
    <source>
        <strain evidence="3">G3</strain>
    </source>
</reference>
<dbReference type="Pfam" id="PF00249">
    <property type="entry name" value="Myb_DNA-binding"/>
    <property type="match status" value="1"/>
</dbReference>
<dbReference type="InterPro" id="IPR009057">
    <property type="entry name" value="Homeodomain-like_sf"/>
</dbReference>
<evidence type="ECO:0000313" key="3">
    <source>
        <dbReference type="EMBL" id="EAY13765.1"/>
    </source>
</evidence>
<dbReference type="KEGG" id="tva:4771743"/>
<dbReference type="InParanoid" id="A2E0M0"/>
<dbReference type="SMR" id="A2E0M0"/>
<feature type="domain" description="Myb-like" evidence="2">
    <location>
        <begin position="54"/>
        <end position="107"/>
    </location>
</feature>
<feature type="region of interest" description="Disordered" evidence="1">
    <location>
        <begin position="117"/>
        <end position="188"/>
    </location>
</feature>
<dbReference type="Proteomes" id="UP000001542">
    <property type="component" value="Unassembled WGS sequence"/>
</dbReference>
<reference evidence="3" key="2">
    <citation type="journal article" date="2007" name="Science">
        <title>Draft genome sequence of the sexually transmitted pathogen Trichomonas vaginalis.</title>
        <authorList>
            <person name="Carlton J.M."/>
            <person name="Hirt R.P."/>
            <person name="Silva J.C."/>
            <person name="Delcher A.L."/>
            <person name="Schatz M."/>
            <person name="Zhao Q."/>
            <person name="Wortman J.R."/>
            <person name="Bidwell S.L."/>
            <person name="Alsmark U.C.M."/>
            <person name="Besteiro S."/>
            <person name="Sicheritz-Ponten T."/>
            <person name="Noel C.J."/>
            <person name="Dacks J.B."/>
            <person name="Foster P.G."/>
            <person name="Simillion C."/>
            <person name="Van de Peer Y."/>
            <person name="Miranda-Saavedra D."/>
            <person name="Barton G.J."/>
            <person name="Westrop G.D."/>
            <person name="Mueller S."/>
            <person name="Dessi D."/>
            <person name="Fiori P.L."/>
            <person name="Ren Q."/>
            <person name="Paulsen I."/>
            <person name="Zhang H."/>
            <person name="Bastida-Corcuera F.D."/>
            <person name="Simoes-Barbosa A."/>
            <person name="Brown M.T."/>
            <person name="Hayes R.D."/>
            <person name="Mukherjee M."/>
            <person name="Okumura C.Y."/>
            <person name="Schneider R."/>
            <person name="Smith A.J."/>
            <person name="Vanacova S."/>
            <person name="Villalvazo M."/>
            <person name="Haas B.J."/>
            <person name="Pertea M."/>
            <person name="Feldblyum T.V."/>
            <person name="Utterback T.R."/>
            <person name="Shu C.L."/>
            <person name="Osoegawa K."/>
            <person name="de Jong P.J."/>
            <person name="Hrdy I."/>
            <person name="Horvathova L."/>
            <person name="Zubacova Z."/>
            <person name="Dolezal P."/>
            <person name="Malik S.B."/>
            <person name="Logsdon J.M. Jr."/>
            <person name="Henze K."/>
            <person name="Gupta A."/>
            <person name="Wang C.C."/>
            <person name="Dunne R.L."/>
            <person name="Upcroft J.A."/>
            <person name="Upcroft P."/>
            <person name="White O."/>
            <person name="Salzberg S.L."/>
            <person name="Tang P."/>
            <person name="Chiu C.-H."/>
            <person name="Lee Y.-S."/>
            <person name="Embley T.M."/>
            <person name="Coombs G.H."/>
            <person name="Mottram J.C."/>
            <person name="Tachezy J."/>
            <person name="Fraser-Liggett C.M."/>
            <person name="Johnson P.J."/>
        </authorList>
    </citation>
    <scope>NUCLEOTIDE SEQUENCE [LARGE SCALE GENOMIC DNA]</scope>
    <source>
        <strain evidence="3">G3</strain>
    </source>
</reference>
<organism evidence="3 4">
    <name type="scientific">Trichomonas vaginalis (strain ATCC PRA-98 / G3)</name>
    <dbReference type="NCBI Taxonomy" id="412133"/>
    <lineage>
        <taxon>Eukaryota</taxon>
        <taxon>Metamonada</taxon>
        <taxon>Parabasalia</taxon>
        <taxon>Trichomonadida</taxon>
        <taxon>Trichomonadidae</taxon>
        <taxon>Trichomonas</taxon>
    </lineage>
</organism>
<keyword evidence="4" id="KW-1185">Reference proteome</keyword>
<accession>A2E0M0</accession>
<dbReference type="PROSITE" id="PS50090">
    <property type="entry name" value="MYB_LIKE"/>
    <property type="match status" value="1"/>
</dbReference>
<gene>
    <name evidence="3" type="ORF">TVAG_467800</name>
</gene>
<dbReference type="VEuPathDB" id="TrichDB:TVAGG3_0074080"/>
<dbReference type="GO" id="GO:0003677">
    <property type="term" value="F:DNA binding"/>
    <property type="evidence" value="ECO:0007669"/>
    <property type="project" value="UniProtKB-KW"/>
</dbReference>
<dbReference type="Gene3D" id="1.10.10.60">
    <property type="entry name" value="Homeodomain-like"/>
    <property type="match status" value="1"/>
</dbReference>
<dbReference type="RefSeq" id="XP_001325988.1">
    <property type="nucleotide sequence ID" value="XM_001325953.1"/>
</dbReference>
<feature type="compositionally biased region" description="Polar residues" evidence="1">
    <location>
        <begin position="136"/>
        <end position="147"/>
    </location>
</feature>
<dbReference type="EMBL" id="DS113280">
    <property type="protein sequence ID" value="EAY13765.1"/>
    <property type="molecule type" value="Genomic_DNA"/>
</dbReference>
<dbReference type="InterPro" id="IPR001005">
    <property type="entry name" value="SANT/Myb"/>
</dbReference>
<protein>
    <submittedName>
        <fullName evidence="3">Myb-like DNA-binding domain containing protein</fullName>
    </submittedName>
</protein>
<feature type="compositionally biased region" description="Basic and acidic residues" evidence="1">
    <location>
        <begin position="8"/>
        <end position="21"/>
    </location>
</feature>
<evidence type="ECO:0000259" key="2">
    <source>
        <dbReference type="PROSITE" id="PS50090"/>
    </source>
</evidence>
<keyword evidence="3" id="KW-0238">DNA-binding</keyword>
<evidence type="ECO:0000256" key="1">
    <source>
        <dbReference type="SAM" id="MobiDB-lite"/>
    </source>
</evidence>
<feature type="compositionally biased region" description="Basic and acidic residues" evidence="1">
    <location>
        <begin position="125"/>
        <end position="135"/>
    </location>
</feature>